<dbReference type="Gene3D" id="3.80.10.10">
    <property type="entry name" value="Ribonuclease Inhibitor"/>
    <property type="match status" value="1"/>
</dbReference>
<comment type="caution">
    <text evidence="1">The sequence shown here is derived from an EMBL/GenBank/DDBJ whole genome shotgun (WGS) entry which is preliminary data.</text>
</comment>
<protein>
    <recommendedName>
        <fullName evidence="3">F-box domain-containing protein</fullName>
    </recommendedName>
</protein>
<reference evidence="1" key="1">
    <citation type="submission" date="2020-11" db="EMBL/GenBank/DDBJ databases">
        <authorList>
            <consortium name="DOE Joint Genome Institute"/>
            <person name="Ahrendt S."/>
            <person name="Riley R."/>
            <person name="Andreopoulos W."/>
            <person name="Labutti K."/>
            <person name="Pangilinan J."/>
            <person name="Ruiz-Duenas F.J."/>
            <person name="Barrasa J.M."/>
            <person name="Sanchez-Garcia M."/>
            <person name="Camarero S."/>
            <person name="Miyauchi S."/>
            <person name="Serrano A."/>
            <person name="Linde D."/>
            <person name="Babiker R."/>
            <person name="Drula E."/>
            <person name="Ayuso-Fernandez I."/>
            <person name="Pacheco R."/>
            <person name="Padilla G."/>
            <person name="Ferreira P."/>
            <person name="Barriuso J."/>
            <person name="Kellner H."/>
            <person name="Castanera R."/>
            <person name="Alfaro M."/>
            <person name="Ramirez L."/>
            <person name="Pisabarro A.G."/>
            <person name="Kuo A."/>
            <person name="Tritt A."/>
            <person name="Lipzen A."/>
            <person name="He G."/>
            <person name="Yan M."/>
            <person name="Ng V."/>
            <person name="Cullen D."/>
            <person name="Martin F."/>
            <person name="Rosso M.-N."/>
            <person name="Henrissat B."/>
            <person name="Hibbett D."/>
            <person name="Martinez A.T."/>
            <person name="Grigoriev I.V."/>
        </authorList>
    </citation>
    <scope>NUCLEOTIDE SEQUENCE</scope>
    <source>
        <strain evidence="1">AH 40177</strain>
    </source>
</reference>
<proteinExistence type="predicted"/>
<dbReference type="EMBL" id="JADNRY010000150">
    <property type="protein sequence ID" value="KAF9063254.1"/>
    <property type="molecule type" value="Genomic_DNA"/>
</dbReference>
<sequence length="473" mass="54163">MNSFWVVDLGLRLPLSESASQTLRSKPTMAISAVCSRWQRNALSMPVIWSQILLYWNRHDNWEDEDMEIFFPLFNFLSQSQQHPLTILLKLKEDPFAFEEKLHPLIVQLFGQMARWQYLSWQSPEYSRFEFLEFGGKPAAALFPALRTLCIPRCVEYLTRFMETSLNLQVLSLPDGDIRYLQGFNSLLLSHLDFDCVLDHTVNLSDRFPNLVSLGVPESSPSGYLSNYMEFSSSSKLEILTVHHGDRWYYHPCNQPDSSNSVFPLLRLPSLKMLHLKKYKSREKYKSRKTDDGTDNKPWGNLDPFIVFVQQSSFQLTMLSIQQLSISDANLVYILVHMPTLQDLTVDDSGTESPKCSPISSEFIESLHGSCTSSLRRQTALLVPRLHSLKLLNVATSVNDLSVVDMVWSRWCPTKLHAVGTSAFEADCLRVFTSTFLNRSETEAGRDVYSMLDPIEREGMMIVIQMSGVTLRD</sequence>
<dbReference type="AlphaFoldDB" id="A0A9P5PCU2"/>
<organism evidence="1 2">
    <name type="scientific">Rhodocollybia butyracea</name>
    <dbReference type="NCBI Taxonomy" id="206335"/>
    <lineage>
        <taxon>Eukaryota</taxon>
        <taxon>Fungi</taxon>
        <taxon>Dikarya</taxon>
        <taxon>Basidiomycota</taxon>
        <taxon>Agaricomycotina</taxon>
        <taxon>Agaricomycetes</taxon>
        <taxon>Agaricomycetidae</taxon>
        <taxon>Agaricales</taxon>
        <taxon>Marasmiineae</taxon>
        <taxon>Omphalotaceae</taxon>
        <taxon>Rhodocollybia</taxon>
    </lineage>
</organism>
<name>A0A9P5PCU2_9AGAR</name>
<evidence type="ECO:0008006" key="3">
    <source>
        <dbReference type="Google" id="ProtNLM"/>
    </source>
</evidence>
<evidence type="ECO:0000313" key="1">
    <source>
        <dbReference type="EMBL" id="KAF9063254.1"/>
    </source>
</evidence>
<dbReference type="Proteomes" id="UP000772434">
    <property type="component" value="Unassembled WGS sequence"/>
</dbReference>
<keyword evidence="2" id="KW-1185">Reference proteome</keyword>
<dbReference type="SUPFAM" id="SSF52047">
    <property type="entry name" value="RNI-like"/>
    <property type="match status" value="1"/>
</dbReference>
<accession>A0A9P5PCU2</accession>
<dbReference type="OrthoDB" id="3365698at2759"/>
<dbReference type="InterPro" id="IPR032675">
    <property type="entry name" value="LRR_dom_sf"/>
</dbReference>
<gene>
    <name evidence="1" type="ORF">BDP27DRAFT_1427063</name>
</gene>
<evidence type="ECO:0000313" key="2">
    <source>
        <dbReference type="Proteomes" id="UP000772434"/>
    </source>
</evidence>